<dbReference type="OrthoDB" id="8959642at2759"/>
<evidence type="ECO:0000256" key="3">
    <source>
        <dbReference type="ARBA" id="ARBA00023136"/>
    </source>
</evidence>
<gene>
    <name evidence="6" type="primary">LOC108271656</name>
</gene>
<dbReference type="PROSITE" id="PS50835">
    <property type="entry name" value="IG_LIKE"/>
    <property type="match status" value="1"/>
</dbReference>
<dbReference type="InterPro" id="IPR036179">
    <property type="entry name" value="Ig-like_dom_sf"/>
</dbReference>
<dbReference type="STRING" id="7998.ENSIPUP00000004958"/>
<reference evidence="6" key="2">
    <citation type="submission" date="2025-08" db="UniProtKB">
        <authorList>
            <consortium name="RefSeq"/>
        </authorList>
    </citation>
    <scope>IDENTIFICATION</scope>
    <source>
        <tissue evidence="6">Blood</tissue>
    </source>
</reference>
<dbReference type="Pfam" id="PF07686">
    <property type="entry name" value="V-set"/>
    <property type="match status" value="1"/>
</dbReference>
<dbReference type="GO" id="GO:0005886">
    <property type="term" value="C:plasma membrane"/>
    <property type="evidence" value="ECO:0007669"/>
    <property type="project" value="TreeGrafter"/>
</dbReference>
<keyword evidence="2" id="KW-0812">Transmembrane</keyword>
<dbReference type="InterPro" id="IPR050671">
    <property type="entry name" value="CD300_family_receptors"/>
</dbReference>
<sequence>MIRELTVQDSGTYQCGVDIPSLIDIYTPVELKVKKGVVGARDVTAYAGARSNIKCRYEDGYKYKKKSFCKMEPDRWGFKHISTHPNSEWSHDGRFSIHDNRSAGFFSVFLRELITEDAGTYACAVVLEDETEIYTVLTLNVTEGELLIQCYDPVYTCNFRFY</sequence>
<feature type="domain" description="Ig-like" evidence="4">
    <location>
        <begin position="20"/>
        <end position="134"/>
    </location>
</feature>
<reference evidence="5" key="1">
    <citation type="journal article" date="2016" name="Nat. Commun.">
        <title>The channel catfish genome sequence provides insights into the evolution of scale formation in teleosts.</title>
        <authorList>
            <person name="Liu Z."/>
            <person name="Liu S."/>
            <person name="Yao J."/>
            <person name="Bao L."/>
            <person name="Zhang J."/>
            <person name="Li Y."/>
            <person name="Jiang C."/>
            <person name="Sun L."/>
            <person name="Wang R."/>
            <person name="Zhang Y."/>
            <person name="Zhou T."/>
            <person name="Zeng Q."/>
            <person name="Fu Q."/>
            <person name="Gao S."/>
            <person name="Li N."/>
            <person name="Koren S."/>
            <person name="Jiang Y."/>
            <person name="Zimin A."/>
            <person name="Xu P."/>
            <person name="Phillippy A.M."/>
            <person name="Geng X."/>
            <person name="Song L."/>
            <person name="Sun F."/>
            <person name="Li C."/>
            <person name="Wang X."/>
            <person name="Chen A."/>
            <person name="Jin Y."/>
            <person name="Yuan Z."/>
            <person name="Yang Y."/>
            <person name="Tan S."/>
            <person name="Peatman E."/>
            <person name="Lu J."/>
            <person name="Qin Z."/>
            <person name="Dunham R."/>
            <person name="Li Z."/>
            <person name="Sonstegard T."/>
            <person name="Feng J."/>
            <person name="Danzmann R.G."/>
            <person name="Schroeder S."/>
            <person name="Scheffler B."/>
            <person name="Duke M.V."/>
            <person name="Ballard L."/>
            <person name="Kucuktas H."/>
            <person name="Kaltenboeck L."/>
            <person name="Liu H."/>
            <person name="Armbruster J."/>
            <person name="Xie Y."/>
            <person name="Kirby M.L."/>
            <person name="Tian Y."/>
            <person name="Flanagan M.E."/>
            <person name="Mu W."/>
            <person name="Waldbieser G.C."/>
        </authorList>
    </citation>
    <scope>NUCLEOTIDE SEQUENCE [LARGE SCALE GENOMIC DNA]</scope>
    <source>
        <strain evidence="5">SDA103</strain>
    </source>
</reference>
<name>A0A2D0RY22_ICTPU</name>
<dbReference type="AlphaFoldDB" id="A0A2D0RY22"/>
<comment type="subcellular location">
    <subcellularLocation>
        <location evidence="1">Membrane</location>
    </subcellularLocation>
</comment>
<dbReference type="InterPro" id="IPR007110">
    <property type="entry name" value="Ig-like_dom"/>
</dbReference>
<dbReference type="KEGG" id="ipu:108271656"/>
<accession>A0A2D0RY22</accession>
<keyword evidence="5" id="KW-1185">Reference proteome</keyword>
<evidence type="ECO:0000313" key="5">
    <source>
        <dbReference type="Proteomes" id="UP000221080"/>
    </source>
</evidence>
<evidence type="ECO:0000256" key="2">
    <source>
        <dbReference type="ARBA" id="ARBA00022692"/>
    </source>
</evidence>
<dbReference type="GO" id="GO:0004888">
    <property type="term" value="F:transmembrane signaling receptor activity"/>
    <property type="evidence" value="ECO:0007669"/>
    <property type="project" value="TreeGrafter"/>
</dbReference>
<dbReference type="PANTHER" id="PTHR11860">
    <property type="entry name" value="POLYMERIC-IMMUNOGLOBULIN RECEPTOR"/>
    <property type="match status" value="1"/>
</dbReference>
<dbReference type="SUPFAM" id="SSF48726">
    <property type="entry name" value="Immunoglobulin"/>
    <property type="match status" value="1"/>
</dbReference>
<evidence type="ECO:0000259" key="4">
    <source>
        <dbReference type="PROSITE" id="PS50835"/>
    </source>
</evidence>
<dbReference type="PANTHER" id="PTHR11860:SF87">
    <property type="entry name" value="CMRF35-LIKE MOLECULE 8"/>
    <property type="match status" value="1"/>
</dbReference>
<proteinExistence type="predicted"/>
<dbReference type="InterPro" id="IPR013783">
    <property type="entry name" value="Ig-like_fold"/>
</dbReference>
<dbReference type="InterPro" id="IPR013106">
    <property type="entry name" value="Ig_V-set"/>
</dbReference>
<organism evidence="5 6">
    <name type="scientific">Ictalurus punctatus</name>
    <name type="common">Channel catfish</name>
    <name type="synonym">Silurus punctatus</name>
    <dbReference type="NCBI Taxonomy" id="7998"/>
    <lineage>
        <taxon>Eukaryota</taxon>
        <taxon>Metazoa</taxon>
        <taxon>Chordata</taxon>
        <taxon>Craniata</taxon>
        <taxon>Vertebrata</taxon>
        <taxon>Euteleostomi</taxon>
        <taxon>Actinopterygii</taxon>
        <taxon>Neopterygii</taxon>
        <taxon>Teleostei</taxon>
        <taxon>Ostariophysi</taxon>
        <taxon>Siluriformes</taxon>
        <taxon>Ictaluridae</taxon>
        <taxon>Ictalurus</taxon>
    </lineage>
</organism>
<dbReference type="Gene3D" id="2.60.40.10">
    <property type="entry name" value="Immunoglobulins"/>
    <property type="match status" value="2"/>
</dbReference>
<dbReference type="GeneID" id="108271656"/>
<dbReference type="Proteomes" id="UP000221080">
    <property type="component" value="Chromosome 11"/>
</dbReference>
<protein>
    <submittedName>
        <fullName evidence="6">CMRF35-like molecule 9</fullName>
    </submittedName>
</protein>
<evidence type="ECO:0000313" key="6">
    <source>
        <dbReference type="RefSeq" id="XP_017334860.3"/>
    </source>
</evidence>
<evidence type="ECO:0000256" key="1">
    <source>
        <dbReference type="ARBA" id="ARBA00004370"/>
    </source>
</evidence>
<keyword evidence="3" id="KW-0472">Membrane</keyword>
<dbReference type="RefSeq" id="XP_017334860.3">
    <property type="nucleotide sequence ID" value="XM_017479371.3"/>
</dbReference>